<reference evidence="7 8" key="1">
    <citation type="journal article" date="2018" name="Nat. Ecol. Evol.">
        <title>Pezizomycetes genomes reveal the molecular basis of ectomycorrhizal truffle lifestyle.</title>
        <authorList>
            <person name="Murat C."/>
            <person name="Payen T."/>
            <person name="Noel B."/>
            <person name="Kuo A."/>
            <person name="Morin E."/>
            <person name="Chen J."/>
            <person name="Kohler A."/>
            <person name="Krizsan K."/>
            <person name="Balestrini R."/>
            <person name="Da Silva C."/>
            <person name="Montanini B."/>
            <person name="Hainaut M."/>
            <person name="Levati E."/>
            <person name="Barry K.W."/>
            <person name="Belfiori B."/>
            <person name="Cichocki N."/>
            <person name="Clum A."/>
            <person name="Dockter R.B."/>
            <person name="Fauchery L."/>
            <person name="Guy J."/>
            <person name="Iotti M."/>
            <person name="Le Tacon F."/>
            <person name="Lindquist E.A."/>
            <person name="Lipzen A."/>
            <person name="Malagnac F."/>
            <person name="Mello A."/>
            <person name="Molinier V."/>
            <person name="Miyauchi S."/>
            <person name="Poulain J."/>
            <person name="Riccioni C."/>
            <person name="Rubini A."/>
            <person name="Sitrit Y."/>
            <person name="Splivallo R."/>
            <person name="Traeger S."/>
            <person name="Wang M."/>
            <person name="Zifcakova L."/>
            <person name="Wipf D."/>
            <person name="Zambonelli A."/>
            <person name="Paolocci F."/>
            <person name="Nowrousian M."/>
            <person name="Ottonello S."/>
            <person name="Baldrian P."/>
            <person name="Spatafora J.W."/>
            <person name="Henrissat B."/>
            <person name="Nagy L.G."/>
            <person name="Aury J.M."/>
            <person name="Wincker P."/>
            <person name="Grigoriev I.V."/>
            <person name="Bonfante P."/>
            <person name="Martin F.M."/>
        </authorList>
    </citation>
    <scope>NUCLEOTIDE SEQUENCE [LARGE SCALE GENOMIC DNA]</scope>
    <source>
        <strain evidence="7 8">ATCC MYA-4762</strain>
    </source>
</reference>
<dbReference type="PROSITE" id="PS00383">
    <property type="entry name" value="TYR_PHOSPHATASE_1"/>
    <property type="match status" value="1"/>
</dbReference>
<evidence type="ECO:0000256" key="1">
    <source>
        <dbReference type="ARBA" id="ARBA00008601"/>
    </source>
</evidence>
<dbReference type="InterPro" id="IPR000387">
    <property type="entry name" value="Tyr_Pase_dom"/>
</dbReference>
<evidence type="ECO:0000313" key="8">
    <source>
        <dbReference type="Proteomes" id="UP000267821"/>
    </source>
</evidence>
<dbReference type="InterPro" id="IPR016130">
    <property type="entry name" value="Tyr_Pase_AS"/>
</dbReference>
<evidence type="ECO:0000259" key="5">
    <source>
        <dbReference type="PROSITE" id="PS50054"/>
    </source>
</evidence>
<dbReference type="InterPro" id="IPR029021">
    <property type="entry name" value="Prot-tyrosine_phosphatase-like"/>
</dbReference>
<dbReference type="STRING" id="1051890.A0A3N4LJL9"/>
<sequence>MDEDFEDEPRSGEAKSPAYPAGPVCIFEPNVYLFAEPDADLASEFDVVINVAREVLNPPINTPKTTGSGKTEYIHMPWDHNTPIVDELPGLVKIIKDRVTSGKKVLVHCQCGVSRSASLLIAYALFMKPEQTVQEAYDTVKRRSKWIGPNMSLIFQLLEWKKRLGK</sequence>
<dbReference type="FunCoup" id="A0A3N4LJL9">
    <property type="interactions" value="458"/>
</dbReference>
<evidence type="ECO:0000256" key="4">
    <source>
        <dbReference type="ARBA" id="ARBA00022912"/>
    </source>
</evidence>
<feature type="domain" description="Tyrosine-protein phosphatase" evidence="5">
    <location>
        <begin position="22"/>
        <end position="166"/>
    </location>
</feature>
<dbReference type="PROSITE" id="PS50054">
    <property type="entry name" value="TYR_PHOSPHATASE_DUAL"/>
    <property type="match status" value="1"/>
</dbReference>
<dbReference type="CDD" id="cd14521">
    <property type="entry name" value="DSP_fungal_SDP1-like"/>
    <property type="match status" value="1"/>
</dbReference>
<dbReference type="InParanoid" id="A0A3N4LJL9"/>
<dbReference type="PANTHER" id="PTHR10159:SF519">
    <property type="entry name" value="DUAL SPECIFICITY PROTEIN PHOSPHATASE MPK3"/>
    <property type="match status" value="1"/>
</dbReference>
<feature type="non-terminal residue" evidence="7">
    <location>
        <position position="166"/>
    </location>
</feature>
<dbReference type="EC" id="3.1.3.48" evidence="2"/>
<dbReference type="EMBL" id="ML121556">
    <property type="protein sequence ID" value="RPB21918.1"/>
    <property type="molecule type" value="Genomic_DNA"/>
</dbReference>
<accession>A0A3N4LJL9</accession>
<keyword evidence="4" id="KW-0904">Protein phosphatase</keyword>
<evidence type="ECO:0000256" key="3">
    <source>
        <dbReference type="ARBA" id="ARBA00022801"/>
    </source>
</evidence>
<dbReference type="InterPro" id="IPR000340">
    <property type="entry name" value="Dual-sp_phosphatase_cat-dom"/>
</dbReference>
<dbReference type="GO" id="GO:0017017">
    <property type="term" value="F:MAP kinase tyrosine/serine/threonine phosphatase activity"/>
    <property type="evidence" value="ECO:0007669"/>
    <property type="project" value="TreeGrafter"/>
</dbReference>
<dbReference type="PANTHER" id="PTHR10159">
    <property type="entry name" value="DUAL SPECIFICITY PROTEIN PHOSPHATASE"/>
    <property type="match status" value="1"/>
</dbReference>
<proteinExistence type="inferred from homology"/>
<dbReference type="GO" id="GO:0008330">
    <property type="term" value="F:protein tyrosine/threonine phosphatase activity"/>
    <property type="evidence" value="ECO:0007669"/>
    <property type="project" value="TreeGrafter"/>
</dbReference>
<evidence type="ECO:0000259" key="6">
    <source>
        <dbReference type="PROSITE" id="PS50056"/>
    </source>
</evidence>
<name>A0A3N4LJL9_9PEZI</name>
<dbReference type="Gene3D" id="3.90.190.10">
    <property type="entry name" value="Protein tyrosine phosphatase superfamily"/>
    <property type="match status" value="1"/>
</dbReference>
<dbReference type="GO" id="GO:0005829">
    <property type="term" value="C:cytosol"/>
    <property type="evidence" value="ECO:0007669"/>
    <property type="project" value="TreeGrafter"/>
</dbReference>
<comment type="similarity">
    <text evidence="1">Belongs to the protein-tyrosine phosphatase family. Non-receptor class dual specificity subfamily.</text>
</comment>
<dbReference type="GO" id="GO:0033550">
    <property type="term" value="F:MAP kinase tyrosine phosphatase activity"/>
    <property type="evidence" value="ECO:0007669"/>
    <property type="project" value="TreeGrafter"/>
</dbReference>
<dbReference type="Pfam" id="PF00782">
    <property type="entry name" value="DSPc"/>
    <property type="match status" value="1"/>
</dbReference>
<gene>
    <name evidence="7" type="ORF">L211DRAFT_789790</name>
</gene>
<evidence type="ECO:0000256" key="2">
    <source>
        <dbReference type="ARBA" id="ARBA00013064"/>
    </source>
</evidence>
<keyword evidence="3" id="KW-0378">Hydrolase</keyword>
<organism evidence="7 8">
    <name type="scientific">Terfezia boudieri ATCC MYA-4762</name>
    <dbReference type="NCBI Taxonomy" id="1051890"/>
    <lineage>
        <taxon>Eukaryota</taxon>
        <taxon>Fungi</taxon>
        <taxon>Dikarya</taxon>
        <taxon>Ascomycota</taxon>
        <taxon>Pezizomycotina</taxon>
        <taxon>Pezizomycetes</taxon>
        <taxon>Pezizales</taxon>
        <taxon>Pezizaceae</taxon>
        <taxon>Terfezia</taxon>
    </lineage>
</organism>
<dbReference type="Proteomes" id="UP000267821">
    <property type="component" value="Unassembled WGS sequence"/>
</dbReference>
<evidence type="ECO:0000313" key="7">
    <source>
        <dbReference type="EMBL" id="RPB21918.1"/>
    </source>
</evidence>
<keyword evidence="8" id="KW-1185">Reference proteome</keyword>
<dbReference type="SUPFAM" id="SSF52799">
    <property type="entry name" value="(Phosphotyrosine protein) phosphatases II"/>
    <property type="match status" value="1"/>
</dbReference>
<dbReference type="AlphaFoldDB" id="A0A3N4LJL9"/>
<feature type="domain" description="Tyrosine specific protein phosphatases" evidence="6">
    <location>
        <begin position="86"/>
        <end position="143"/>
    </location>
</feature>
<dbReference type="PROSITE" id="PS50056">
    <property type="entry name" value="TYR_PHOSPHATASE_2"/>
    <property type="match status" value="1"/>
</dbReference>
<dbReference type="GO" id="GO:0005634">
    <property type="term" value="C:nucleus"/>
    <property type="evidence" value="ECO:0007669"/>
    <property type="project" value="TreeGrafter"/>
</dbReference>
<dbReference type="GO" id="GO:0043409">
    <property type="term" value="P:negative regulation of MAPK cascade"/>
    <property type="evidence" value="ECO:0007669"/>
    <property type="project" value="TreeGrafter"/>
</dbReference>
<protein>
    <recommendedName>
        <fullName evidence="2">protein-tyrosine-phosphatase</fullName>
        <ecNumber evidence="2">3.1.3.48</ecNumber>
    </recommendedName>
</protein>
<dbReference type="OrthoDB" id="426001at2759"/>
<dbReference type="InterPro" id="IPR020422">
    <property type="entry name" value="TYR_PHOSPHATASE_DUAL_dom"/>
</dbReference>
<dbReference type="SMART" id="SM00195">
    <property type="entry name" value="DSPc"/>
    <property type="match status" value="1"/>
</dbReference>